<protein>
    <submittedName>
        <fullName evidence="1">Uncharacterized protein</fullName>
    </submittedName>
</protein>
<keyword evidence="2" id="KW-1185">Reference proteome</keyword>
<reference evidence="1 2" key="1">
    <citation type="submission" date="2018-04" db="EMBL/GenBank/DDBJ databases">
        <authorList>
            <person name="Vogel A."/>
        </authorList>
    </citation>
    <scope>NUCLEOTIDE SEQUENCE [LARGE SCALE GENOMIC DNA]</scope>
</reference>
<dbReference type="AlphaFoldDB" id="A0A484MSK4"/>
<dbReference type="Proteomes" id="UP000595140">
    <property type="component" value="Unassembled WGS sequence"/>
</dbReference>
<evidence type="ECO:0000313" key="1">
    <source>
        <dbReference type="EMBL" id="VFQ91791.1"/>
    </source>
</evidence>
<organism evidence="1 2">
    <name type="scientific">Cuscuta campestris</name>
    <dbReference type="NCBI Taxonomy" id="132261"/>
    <lineage>
        <taxon>Eukaryota</taxon>
        <taxon>Viridiplantae</taxon>
        <taxon>Streptophyta</taxon>
        <taxon>Embryophyta</taxon>
        <taxon>Tracheophyta</taxon>
        <taxon>Spermatophyta</taxon>
        <taxon>Magnoliopsida</taxon>
        <taxon>eudicotyledons</taxon>
        <taxon>Gunneridae</taxon>
        <taxon>Pentapetalae</taxon>
        <taxon>asterids</taxon>
        <taxon>lamiids</taxon>
        <taxon>Solanales</taxon>
        <taxon>Convolvulaceae</taxon>
        <taxon>Cuscuteae</taxon>
        <taxon>Cuscuta</taxon>
        <taxon>Cuscuta subgen. Grammica</taxon>
        <taxon>Cuscuta sect. Cleistogrammica</taxon>
    </lineage>
</organism>
<accession>A0A484MSK4</accession>
<proteinExistence type="predicted"/>
<gene>
    <name evidence="1" type="ORF">CCAM_LOCUS33567</name>
</gene>
<name>A0A484MSK4_9ASTE</name>
<evidence type="ECO:0000313" key="2">
    <source>
        <dbReference type="Proteomes" id="UP000595140"/>
    </source>
</evidence>
<dbReference type="EMBL" id="OOIL02004480">
    <property type="protein sequence ID" value="VFQ91791.1"/>
    <property type="molecule type" value="Genomic_DNA"/>
</dbReference>
<sequence length="108" mass="11838">MKTSASLAGFCIREEIIVSCLGTPPSVDLNLNFIISIECASCTLSSSHVISSTLEVQPLDRIQRHPLSSTSRDAPGLLLNSQPHLPIHGKPNVKNHYMMVDLTERLFP</sequence>